<comment type="similarity">
    <text evidence="10 11">Belongs to the TonB-dependent receptor family.</text>
</comment>
<evidence type="ECO:0000256" key="1">
    <source>
        <dbReference type="ARBA" id="ARBA00004571"/>
    </source>
</evidence>
<dbReference type="InterPro" id="IPR037066">
    <property type="entry name" value="Plug_dom_sf"/>
</dbReference>
<dbReference type="Pfam" id="PF00593">
    <property type="entry name" value="TonB_dep_Rec_b-barrel"/>
    <property type="match status" value="1"/>
</dbReference>
<dbReference type="EMBL" id="BEXT01000001">
    <property type="protein sequence ID" value="GBC61461.1"/>
    <property type="molecule type" value="Genomic_DNA"/>
</dbReference>
<evidence type="ECO:0000313" key="15">
    <source>
        <dbReference type="EMBL" id="GBC61461.1"/>
    </source>
</evidence>
<dbReference type="AlphaFoldDB" id="A0A401FWX9"/>
<dbReference type="Gene3D" id="2.40.170.20">
    <property type="entry name" value="TonB-dependent receptor, beta-barrel domain"/>
    <property type="match status" value="1"/>
</dbReference>
<dbReference type="GO" id="GO:0015344">
    <property type="term" value="F:siderophore uptake transmembrane transporter activity"/>
    <property type="evidence" value="ECO:0007669"/>
    <property type="project" value="TreeGrafter"/>
</dbReference>
<dbReference type="PROSITE" id="PS52016">
    <property type="entry name" value="TONB_DEPENDENT_REC_3"/>
    <property type="match status" value="1"/>
</dbReference>
<dbReference type="Pfam" id="PF07715">
    <property type="entry name" value="Plug"/>
    <property type="match status" value="1"/>
</dbReference>
<organism evidence="15 16">
    <name type="scientific">Desulfonema ishimotonii</name>
    <dbReference type="NCBI Taxonomy" id="45657"/>
    <lineage>
        <taxon>Bacteria</taxon>
        <taxon>Pseudomonadati</taxon>
        <taxon>Thermodesulfobacteriota</taxon>
        <taxon>Desulfobacteria</taxon>
        <taxon>Desulfobacterales</taxon>
        <taxon>Desulfococcaceae</taxon>
        <taxon>Desulfonema</taxon>
    </lineage>
</organism>
<comment type="caution">
    <text evidence="15">The sequence shown here is derived from an EMBL/GenBank/DDBJ whole genome shotgun (WGS) entry which is preliminary data.</text>
</comment>
<evidence type="ECO:0000256" key="5">
    <source>
        <dbReference type="ARBA" id="ARBA00022729"/>
    </source>
</evidence>
<dbReference type="RefSeq" id="WP_166405052.1">
    <property type="nucleotide sequence ID" value="NZ_BEXT01000001.1"/>
</dbReference>
<keyword evidence="7 10" id="KW-0472">Membrane</keyword>
<dbReference type="PANTHER" id="PTHR30069">
    <property type="entry name" value="TONB-DEPENDENT OUTER MEMBRANE RECEPTOR"/>
    <property type="match status" value="1"/>
</dbReference>
<evidence type="ECO:0000259" key="14">
    <source>
        <dbReference type="Pfam" id="PF07715"/>
    </source>
</evidence>
<dbReference type="InterPro" id="IPR000531">
    <property type="entry name" value="Beta-barrel_TonB"/>
</dbReference>
<keyword evidence="2 10" id="KW-0813">Transport</keyword>
<dbReference type="SUPFAM" id="SSF56935">
    <property type="entry name" value="Porins"/>
    <property type="match status" value="1"/>
</dbReference>
<feature type="domain" description="TonB-dependent receptor plug" evidence="14">
    <location>
        <begin position="52"/>
        <end position="155"/>
    </location>
</feature>
<evidence type="ECO:0000313" key="16">
    <source>
        <dbReference type="Proteomes" id="UP000288096"/>
    </source>
</evidence>
<dbReference type="GO" id="GO:0044718">
    <property type="term" value="P:siderophore transmembrane transport"/>
    <property type="evidence" value="ECO:0007669"/>
    <property type="project" value="TreeGrafter"/>
</dbReference>
<evidence type="ECO:0000256" key="7">
    <source>
        <dbReference type="ARBA" id="ARBA00023136"/>
    </source>
</evidence>
<evidence type="ECO:0000256" key="3">
    <source>
        <dbReference type="ARBA" id="ARBA00022452"/>
    </source>
</evidence>
<proteinExistence type="inferred from homology"/>
<keyword evidence="9 10" id="KW-0998">Cell outer membrane</keyword>
<evidence type="ECO:0000256" key="4">
    <source>
        <dbReference type="ARBA" id="ARBA00022692"/>
    </source>
</evidence>
<evidence type="ECO:0000256" key="9">
    <source>
        <dbReference type="ARBA" id="ARBA00023237"/>
    </source>
</evidence>
<protein>
    <submittedName>
        <fullName evidence="15">TonB-dependent receptor</fullName>
    </submittedName>
</protein>
<sequence length="690" mass="76441">MRMRLSYCVVQILLVAVMGVTAFSEEVPPDDKRVGRLDEVVVTARGTDSRISQTPGGVGVIDADVVSEQQPMSLTNATRRIPGVEKSSDSAWGSAINIRGLGRNSVIFLIDGCRVNTATDINAQFGLVNPSDIERIEVLKGPVSALYGSGSIGGVVNVITKKGRFTETPQWHGETALSYTDNPEGVGTYGNLSFNSPDRWAFASGSYRDHDSYEAGDGDAVANSQFRDSHAKAGAGVKWNALNVTELQGQYSEARGVGIPGKGLSLPSGPDVTYTRTSLALLSLTHTFTPEGLSLAESKLSLFYQKIQRQVRIDHFPAAFPLTENRPGADHETWGLKWQNRFDLGTHTLVAGTDIWNWEIGDSGRYKTLKNGLTGEDSSLGDVEQFSGGIFAEDDWQLSERFVLNIGGRADYIEAESNDLYNWTDPPTPSIPISLRREGDTYDDVSWNAHAGLTWNLLPRWSMTFISASSYRAPDLMDRFKYISLGGGIELFGNPDLDPERSLFFEYGLHYNTRNLRFTASAYANYLDDLITEKVISDTVHRMENVDEAEIYGAEFDVEWFFLPGWAAYANVAVTDGEDTTTDEDLPFIPPLNGLVGVRYDHSAGFWGSLELEWAAKQDDVPSGRMESGSWETMNVRAGYRFPMGKTRQEIMVGVDNLFDKEYRNYLSTSRDIELKEPGISFLAAWKMRF</sequence>
<dbReference type="InterPro" id="IPR039426">
    <property type="entry name" value="TonB-dep_rcpt-like"/>
</dbReference>
<dbReference type="Proteomes" id="UP000288096">
    <property type="component" value="Unassembled WGS sequence"/>
</dbReference>
<feature type="chain" id="PRO_5019359287" evidence="12">
    <location>
        <begin position="23"/>
        <end position="690"/>
    </location>
</feature>
<keyword evidence="5 12" id="KW-0732">Signal</keyword>
<keyword evidence="4 10" id="KW-0812">Transmembrane</keyword>
<keyword evidence="16" id="KW-1185">Reference proteome</keyword>
<dbReference type="InterPro" id="IPR012910">
    <property type="entry name" value="Plug_dom"/>
</dbReference>
<evidence type="ECO:0000256" key="12">
    <source>
        <dbReference type="SAM" id="SignalP"/>
    </source>
</evidence>
<reference evidence="16" key="2">
    <citation type="submission" date="2019-01" db="EMBL/GenBank/DDBJ databases">
        <title>Genome sequence of Desulfonema ishimotonii strain Tokyo 01.</title>
        <authorList>
            <person name="Fukui M."/>
        </authorList>
    </citation>
    <scope>NUCLEOTIDE SEQUENCE [LARGE SCALE GENOMIC DNA]</scope>
    <source>
        <strain evidence="16">Tokyo 01</strain>
    </source>
</reference>
<dbReference type="Gene3D" id="2.170.130.10">
    <property type="entry name" value="TonB-dependent receptor, plug domain"/>
    <property type="match status" value="1"/>
</dbReference>
<evidence type="ECO:0000256" key="6">
    <source>
        <dbReference type="ARBA" id="ARBA00023077"/>
    </source>
</evidence>
<dbReference type="PANTHER" id="PTHR30069:SF29">
    <property type="entry name" value="HEMOGLOBIN AND HEMOGLOBIN-HAPTOGLOBIN-BINDING PROTEIN 1-RELATED"/>
    <property type="match status" value="1"/>
</dbReference>
<name>A0A401FWX9_9BACT</name>
<dbReference type="CDD" id="cd01347">
    <property type="entry name" value="ligand_gated_channel"/>
    <property type="match status" value="1"/>
</dbReference>
<feature type="domain" description="TonB-dependent receptor-like beta-barrel" evidence="13">
    <location>
        <begin position="271"/>
        <end position="658"/>
    </location>
</feature>
<evidence type="ECO:0000256" key="10">
    <source>
        <dbReference type="PROSITE-ProRule" id="PRU01360"/>
    </source>
</evidence>
<keyword evidence="3 10" id="KW-1134">Transmembrane beta strand</keyword>
<keyword evidence="8 15" id="KW-0675">Receptor</keyword>
<comment type="subcellular location">
    <subcellularLocation>
        <location evidence="1 10">Cell outer membrane</location>
        <topology evidence="1 10">Multi-pass membrane protein</topology>
    </subcellularLocation>
</comment>
<evidence type="ECO:0000256" key="11">
    <source>
        <dbReference type="RuleBase" id="RU003357"/>
    </source>
</evidence>
<reference evidence="16" key="1">
    <citation type="submission" date="2017-11" db="EMBL/GenBank/DDBJ databases">
        <authorList>
            <person name="Watanabe M."/>
            <person name="Kojima H."/>
        </authorList>
    </citation>
    <scope>NUCLEOTIDE SEQUENCE [LARGE SCALE GENOMIC DNA]</scope>
    <source>
        <strain evidence="16">Tokyo 01</strain>
    </source>
</reference>
<evidence type="ECO:0000256" key="8">
    <source>
        <dbReference type="ARBA" id="ARBA00023170"/>
    </source>
</evidence>
<accession>A0A401FWX9</accession>
<keyword evidence="6 11" id="KW-0798">TonB box</keyword>
<gene>
    <name evidence="15" type="ORF">DENIS_2421</name>
</gene>
<feature type="signal peptide" evidence="12">
    <location>
        <begin position="1"/>
        <end position="22"/>
    </location>
</feature>
<evidence type="ECO:0000259" key="13">
    <source>
        <dbReference type="Pfam" id="PF00593"/>
    </source>
</evidence>
<evidence type="ECO:0000256" key="2">
    <source>
        <dbReference type="ARBA" id="ARBA00022448"/>
    </source>
</evidence>
<dbReference type="GO" id="GO:0009279">
    <property type="term" value="C:cell outer membrane"/>
    <property type="evidence" value="ECO:0007669"/>
    <property type="project" value="UniProtKB-SubCell"/>
</dbReference>
<dbReference type="InterPro" id="IPR036942">
    <property type="entry name" value="Beta-barrel_TonB_sf"/>
</dbReference>